<evidence type="ECO:0000256" key="3">
    <source>
        <dbReference type="ARBA" id="ARBA00022516"/>
    </source>
</evidence>
<keyword evidence="4 11" id="KW-0808">Transferase</keyword>
<keyword evidence="3" id="KW-0444">Lipid biosynthesis</keyword>
<evidence type="ECO:0000256" key="6">
    <source>
        <dbReference type="ARBA" id="ARBA00022989"/>
    </source>
</evidence>
<evidence type="ECO:0000256" key="10">
    <source>
        <dbReference type="ARBA" id="ARBA00023264"/>
    </source>
</evidence>
<gene>
    <name evidence="14" type="ORF">EGYM00163_LOCUS4549</name>
</gene>
<evidence type="ECO:0000256" key="4">
    <source>
        <dbReference type="ARBA" id="ARBA00022679"/>
    </source>
</evidence>
<dbReference type="InterPro" id="IPR050324">
    <property type="entry name" value="CDP-alcohol_PTase-I"/>
</dbReference>
<protein>
    <recommendedName>
        <fullName evidence="15">CDP-diacylglycerol--glycerol-3-phosphate 3-phosphatidyltransferase</fullName>
    </recommendedName>
</protein>
<accession>A0A7S4CDP8</accession>
<keyword evidence="6 13" id="KW-1133">Transmembrane helix</keyword>
<dbReference type="GO" id="GO:0046474">
    <property type="term" value="P:glycerophospholipid biosynthetic process"/>
    <property type="evidence" value="ECO:0007669"/>
    <property type="project" value="TreeGrafter"/>
</dbReference>
<dbReference type="InterPro" id="IPR004570">
    <property type="entry name" value="Phosphatidylglycerol_P_synth"/>
</dbReference>
<dbReference type="InterPro" id="IPR048254">
    <property type="entry name" value="CDP_ALCOHOL_P_TRANSF_CS"/>
</dbReference>
<reference evidence="14" key="1">
    <citation type="submission" date="2021-01" db="EMBL/GenBank/DDBJ databases">
        <authorList>
            <person name="Corre E."/>
            <person name="Pelletier E."/>
            <person name="Niang G."/>
            <person name="Scheremetjew M."/>
            <person name="Finn R."/>
            <person name="Kale V."/>
            <person name="Holt S."/>
            <person name="Cochrane G."/>
            <person name="Meng A."/>
            <person name="Brown T."/>
            <person name="Cohen L."/>
        </authorList>
    </citation>
    <scope>NUCLEOTIDE SEQUENCE</scope>
    <source>
        <strain evidence="14">CCMP1594</strain>
    </source>
</reference>
<feature type="transmembrane region" description="Helical" evidence="13">
    <location>
        <begin position="35"/>
        <end position="60"/>
    </location>
</feature>
<evidence type="ECO:0000256" key="8">
    <source>
        <dbReference type="ARBA" id="ARBA00023136"/>
    </source>
</evidence>
<dbReference type="Gene3D" id="1.20.120.1760">
    <property type="match status" value="1"/>
</dbReference>
<evidence type="ECO:0000256" key="13">
    <source>
        <dbReference type="SAM" id="Phobius"/>
    </source>
</evidence>
<dbReference type="AlphaFoldDB" id="A0A7S4CDP8"/>
<dbReference type="PANTHER" id="PTHR14269">
    <property type="entry name" value="CDP-DIACYLGLYCEROL--GLYCEROL-3-PHOSPHATE 3-PHOSPHATIDYLTRANSFERASE-RELATED"/>
    <property type="match status" value="1"/>
</dbReference>
<feature type="transmembrane region" description="Helical" evidence="13">
    <location>
        <begin position="271"/>
        <end position="291"/>
    </location>
</feature>
<evidence type="ECO:0000256" key="5">
    <source>
        <dbReference type="ARBA" id="ARBA00022692"/>
    </source>
</evidence>
<dbReference type="EMBL" id="HBJA01014393">
    <property type="protein sequence ID" value="CAE0793432.1"/>
    <property type="molecule type" value="Transcribed_RNA"/>
</dbReference>
<dbReference type="GO" id="GO:0008444">
    <property type="term" value="F:CDP-diacylglycerol-glycerol-3-phosphate 3-phosphatidyltransferase activity"/>
    <property type="evidence" value="ECO:0007669"/>
    <property type="project" value="InterPro"/>
</dbReference>
<dbReference type="InterPro" id="IPR000462">
    <property type="entry name" value="CDP-OH_P_trans"/>
</dbReference>
<dbReference type="NCBIfam" id="TIGR00560">
    <property type="entry name" value="pgsA"/>
    <property type="match status" value="1"/>
</dbReference>
<name>A0A7S4CDP8_9EUGL</name>
<sequence length="322" mass="34617">MSGQRRYTTLLAPTCEGTSPTLPLPLRLGRRFTPVCIALVLMVVCMPAARTVAAVASAAFVSPGSHIPKPAPPIHIVPRVARSLHTPPYPSSQKVTSSKDWPGESWAAEATRPHQPQASVMMMAATDPPSEAEDPPAPWYHCIPNVLSLLRCAAIPVLMWLFCQDPYMHNTVFGLFAVTCLTDFFDGYLARKWNATSAFGAFLDPVADKLMVAAALVLLAGRFGRVVAVPAAIILVREVAVSALREWMAEQGVRNVVQVGFAGKCKTTLQMIAIALLLLVPTGKGSALVLLHVGFGVLYLAALLTVLSGLGYFQAAWPYLME</sequence>
<keyword evidence="7" id="KW-0443">Lipid metabolism</keyword>
<proteinExistence type="inferred from homology"/>
<keyword evidence="10" id="KW-1208">Phospholipid metabolism</keyword>
<comment type="subcellular location">
    <subcellularLocation>
        <location evidence="1">Membrane</location>
        <topology evidence="1">Multi-pass membrane protein</topology>
    </subcellularLocation>
</comment>
<feature type="transmembrane region" description="Helical" evidence="13">
    <location>
        <begin position="297"/>
        <end position="320"/>
    </location>
</feature>
<dbReference type="InterPro" id="IPR043130">
    <property type="entry name" value="CDP-OH_PTrfase_TM_dom"/>
</dbReference>
<dbReference type="Pfam" id="PF01066">
    <property type="entry name" value="CDP-OH_P_transf"/>
    <property type="match status" value="1"/>
</dbReference>
<evidence type="ECO:0000256" key="9">
    <source>
        <dbReference type="ARBA" id="ARBA00023209"/>
    </source>
</evidence>
<keyword evidence="5 13" id="KW-0812">Transmembrane</keyword>
<dbReference type="PANTHER" id="PTHR14269:SF62">
    <property type="entry name" value="CDP-DIACYLGLYCEROL--GLYCEROL-3-PHOSPHATE 3-PHOSPHATIDYLTRANSFERASE 1, CHLOROPLASTIC"/>
    <property type="match status" value="1"/>
</dbReference>
<evidence type="ECO:0000256" key="1">
    <source>
        <dbReference type="ARBA" id="ARBA00004141"/>
    </source>
</evidence>
<evidence type="ECO:0000256" key="7">
    <source>
        <dbReference type="ARBA" id="ARBA00023098"/>
    </source>
</evidence>
<keyword evidence="8 13" id="KW-0472">Membrane</keyword>
<feature type="region of interest" description="Disordered" evidence="12">
    <location>
        <begin position="88"/>
        <end position="118"/>
    </location>
</feature>
<evidence type="ECO:0000256" key="12">
    <source>
        <dbReference type="SAM" id="MobiDB-lite"/>
    </source>
</evidence>
<dbReference type="PROSITE" id="PS00379">
    <property type="entry name" value="CDP_ALCOHOL_P_TRANSF"/>
    <property type="match status" value="1"/>
</dbReference>
<dbReference type="GO" id="GO:0016020">
    <property type="term" value="C:membrane"/>
    <property type="evidence" value="ECO:0007669"/>
    <property type="project" value="UniProtKB-SubCell"/>
</dbReference>
<evidence type="ECO:0000256" key="11">
    <source>
        <dbReference type="RuleBase" id="RU003750"/>
    </source>
</evidence>
<organism evidence="14">
    <name type="scientific">Eutreptiella gymnastica</name>
    <dbReference type="NCBI Taxonomy" id="73025"/>
    <lineage>
        <taxon>Eukaryota</taxon>
        <taxon>Discoba</taxon>
        <taxon>Euglenozoa</taxon>
        <taxon>Euglenida</taxon>
        <taxon>Spirocuta</taxon>
        <taxon>Euglenophyceae</taxon>
        <taxon>Eutreptiales</taxon>
        <taxon>Eutreptiaceae</taxon>
        <taxon>Eutreptiella</taxon>
    </lineage>
</organism>
<evidence type="ECO:0000313" key="14">
    <source>
        <dbReference type="EMBL" id="CAE0793432.1"/>
    </source>
</evidence>
<evidence type="ECO:0000256" key="2">
    <source>
        <dbReference type="ARBA" id="ARBA00010441"/>
    </source>
</evidence>
<keyword evidence="9" id="KW-0594">Phospholipid biosynthesis</keyword>
<evidence type="ECO:0008006" key="15">
    <source>
        <dbReference type="Google" id="ProtNLM"/>
    </source>
</evidence>
<comment type="similarity">
    <text evidence="2 11">Belongs to the CDP-alcohol phosphatidyltransferase class-I family.</text>
</comment>